<keyword evidence="2" id="KW-0547">Nucleotide-binding</keyword>
<keyword evidence="1" id="KW-0813">Transport</keyword>
<dbReference type="RefSeq" id="WP_170123860.1">
    <property type="nucleotide sequence ID" value="NZ_CAWNXA010000001.1"/>
</dbReference>
<accession>A0A318EKA9</accession>
<evidence type="ECO:0000256" key="1">
    <source>
        <dbReference type="ARBA" id="ARBA00022448"/>
    </source>
</evidence>
<dbReference type="PANTHER" id="PTHR42781:SF4">
    <property type="entry name" value="SPERMIDINE_PUTRESCINE IMPORT ATP-BINDING PROTEIN POTA"/>
    <property type="match status" value="1"/>
</dbReference>
<dbReference type="GO" id="GO:0043190">
    <property type="term" value="C:ATP-binding cassette (ABC) transporter complex"/>
    <property type="evidence" value="ECO:0007669"/>
    <property type="project" value="InterPro"/>
</dbReference>
<sequence length="327" mass="35197">MDGVSWSARAGETVCLLGHSGCGKTTLLRLIAGVERPDSGSIHIDGEAMSTPSRFVPAERRRVGMVFQDYALFPHLDVLRNVMFGLHEGTRAQRAARAQAALDRVGLAARAHHYPHMLSGGEQQRVALARALAPAPRVLLMDEPFSNLDRRLRDRVRDDTMALLREAGITAVVVTHDPQEALCIADRIVLMHGGRVEQDAPPQMLYRQPASLFAARFFSVLNEIPGEVRGGRIDTALGSFDAAGLSDGPAVVGLRPRDIVTASDGVAGTVTDTLFLGDLTQLRVRIAGHALPLTLHLPAPPTVRPGQVVHLRADEAAALRFPASPNV</sequence>
<dbReference type="PROSITE" id="PS00211">
    <property type="entry name" value="ABC_TRANSPORTER_1"/>
    <property type="match status" value="1"/>
</dbReference>
<dbReference type="Pfam" id="PF00005">
    <property type="entry name" value="ABC_tran"/>
    <property type="match status" value="1"/>
</dbReference>
<dbReference type="InterPro" id="IPR003439">
    <property type="entry name" value="ABC_transporter-like_ATP-bd"/>
</dbReference>
<dbReference type="PANTHER" id="PTHR42781">
    <property type="entry name" value="SPERMIDINE/PUTRESCINE IMPORT ATP-BINDING PROTEIN POTA"/>
    <property type="match status" value="1"/>
</dbReference>
<name>A0A318EKA9_9GAMM</name>
<dbReference type="GO" id="GO:0022857">
    <property type="term" value="F:transmembrane transporter activity"/>
    <property type="evidence" value="ECO:0007669"/>
    <property type="project" value="InterPro"/>
</dbReference>
<dbReference type="GO" id="GO:0016887">
    <property type="term" value="F:ATP hydrolysis activity"/>
    <property type="evidence" value="ECO:0007669"/>
    <property type="project" value="InterPro"/>
</dbReference>
<evidence type="ECO:0000313" key="6">
    <source>
        <dbReference type="Proteomes" id="UP000248330"/>
    </source>
</evidence>
<dbReference type="GO" id="GO:0015697">
    <property type="term" value="P:quaternary ammonium group transport"/>
    <property type="evidence" value="ECO:0007669"/>
    <property type="project" value="UniProtKB-ARBA"/>
</dbReference>
<comment type="caution">
    <text evidence="5">The sequence shown here is derived from an EMBL/GenBank/DDBJ whole genome shotgun (WGS) entry which is preliminary data.</text>
</comment>
<dbReference type="InterPro" id="IPR013611">
    <property type="entry name" value="Transp-assoc_OB_typ2"/>
</dbReference>
<keyword evidence="3 5" id="KW-0067">ATP-binding</keyword>
<dbReference type="SUPFAM" id="SSF50331">
    <property type="entry name" value="MOP-like"/>
    <property type="match status" value="1"/>
</dbReference>
<dbReference type="Pfam" id="PF08402">
    <property type="entry name" value="TOBE_2"/>
    <property type="match status" value="1"/>
</dbReference>
<evidence type="ECO:0000256" key="3">
    <source>
        <dbReference type="ARBA" id="ARBA00022840"/>
    </source>
</evidence>
<dbReference type="GO" id="GO:0005524">
    <property type="term" value="F:ATP binding"/>
    <property type="evidence" value="ECO:0007669"/>
    <property type="project" value="UniProtKB-KW"/>
</dbReference>
<dbReference type="FunFam" id="3.40.50.300:FF:000425">
    <property type="entry name" value="Probable ABC transporter, ATP-binding subunit"/>
    <property type="match status" value="1"/>
</dbReference>
<evidence type="ECO:0000259" key="4">
    <source>
        <dbReference type="PROSITE" id="PS50893"/>
    </source>
</evidence>
<dbReference type="InterPro" id="IPR017871">
    <property type="entry name" value="ABC_transporter-like_CS"/>
</dbReference>
<dbReference type="InterPro" id="IPR003593">
    <property type="entry name" value="AAA+_ATPase"/>
</dbReference>
<feature type="domain" description="ABC transporter" evidence="4">
    <location>
        <begin position="1"/>
        <end position="218"/>
    </location>
</feature>
<dbReference type="SUPFAM" id="SSF52540">
    <property type="entry name" value="P-loop containing nucleoside triphosphate hydrolases"/>
    <property type="match status" value="1"/>
</dbReference>
<dbReference type="InterPro" id="IPR008995">
    <property type="entry name" value="Mo/tungstate-bd_C_term_dom"/>
</dbReference>
<evidence type="ECO:0000313" key="5">
    <source>
        <dbReference type="EMBL" id="PXV71515.1"/>
    </source>
</evidence>
<proteinExistence type="predicted"/>
<protein>
    <submittedName>
        <fullName evidence="5">Iron(III) transport system ATP-binding protein</fullName>
    </submittedName>
</protein>
<dbReference type="Gene3D" id="3.40.50.300">
    <property type="entry name" value="P-loop containing nucleotide triphosphate hydrolases"/>
    <property type="match status" value="1"/>
</dbReference>
<dbReference type="Proteomes" id="UP000248330">
    <property type="component" value="Unassembled WGS sequence"/>
</dbReference>
<evidence type="ECO:0000256" key="2">
    <source>
        <dbReference type="ARBA" id="ARBA00022741"/>
    </source>
</evidence>
<gene>
    <name evidence="5" type="ORF">C8D93_101566</name>
</gene>
<dbReference type="InterPro" id="IPR027417">
    <property type="entry name" value="P-loop_NTPase"/>
</dbReference>
<keyword evidence="6" id="KW-1185">Reference proteome</keyword>
<dbReference type="AlphaFoldDB" id="A0A318EKA9"/>
<reference evidence="5 6" key="1">
    <citation type="submission" date="2018-04" db="EMBL/GenBank/DDBJ databases">
        <title>Genomic Encyclopedia of Type Strains, Phase IV (KMG-IV): sequencing the most valuable type-strain genomes for metagenomic binning, comparative biology and taxonomic classification.</title>
        <authorList>
            <person name="Goeker M."/>
        </authorList>
    </citation>
    <scope>NUCLEOTIDE SEQUENCE [LARGE SCALE GENOMIC DNA]</scope>
    <source>
        <strain evidence="5 6">DSM 104150</strain>
    </source>
</reference>
<dbReference type="InterPro" id="IPR050093">
    <property type="entry name" value="ABC_SmlMolc_Importer"/>
</dbReference>
<organism evidence="5 6">
    <name type="scientific">Sinimarinibacterium flocculans</name>
    <dbReference type="NCBI Taxonomy" id="985250"/>
    <lineage>
        <taxon>Bacteria</taxon>
        <taxon>Pseudomonadati</taxon>
        <taxon>Pseudomonadota</taxon>
        <taxon>Gammaproteobacteria</taxon>
        <taxon>Nevskiales</taxon>
        <taxon>Nevskiaceae</taxon>
        <taxon>Sinimarinibacterium</taxon>
    </lineage>
</organism>
<dbReference type="SMART" id="SM00382">
    <property type="entry name" value="AAA"/>
    <property type="match status" value="1"/>
</dbReference>
<dbReference type="PROSITE" id="PS50893">
    <property type="entry name" value="ABC_TRANSPORTER_2"/>
    <property type="match status" value="1"/>
</dbReference>
<dbReference type="EMBL" id="QICN01000001">
    <property type="protein sequence ID" value="PXV71515.1"/>
    <property type="molecule type" value="Genomic_DNA"/>
</dbReference>